<organism evidence="2">
    <name type="scientific">Bradyrhizobium septentrionale</name>
    <dbReference type="NCBI Taxonomy" id="1404411"/>
    <lineage>
        <taxon>Bacteria</taxon>
        <taxon>Pseudomonadati</taxon>
        <taxon>Pseudomonadota</taxon>
        <taxon>Alphaproteobacteria</taxon>
        <taxon>Hyphomicrobiales</taxon>
        <taxon>Nitrobacteraceae</taxon>
        <taxon>Bradyrhizobium</taxon>
    </lineage>
</organism>
<sequence>MTISSVISLISGRRMIDLRVVDRSPMDMSALQIGTVPIGAVDQMPILLQNAARLDPSREMNCAKDCCEETLPPSARLNEGDRRHTRHRQ</sequence>
<reference evidence="3" key="2">
    <citation type="journal article" date="2021" name="Int. J. Syst. Evol. Microbiol.">
        <title>Bradyrhizobium septentrionale sp. nov. (sv. septentrionale) and Bradyrhizobium quebecense sp. nov. (sv. septentrionale) associated with legumes native to Canada possess rearranged symbiosis genes and numerous insertion sequences.</title>
        <authorList>
            <person name="Bromfield E.S.P."/>
            <person name="Cloutier S."/>
        </authorList>
    </citation>
    <scope>NUCLEOTIDE SEQUENCE</scope>
    <source>
        <strain evidence="3">5S5</strain>
    </source>
</reference>
<evidence type="ECO:0000256" key="1">
    <source>
        <dbReference type="SAM" id="MobiDB-lite"/>
    </source>
</evidence>
<gene>
    <name evidence="2" type="ORF">HAP48_042565</name>
    <name evidence="3" type="ORF">WDK88_03480</name>
</gene>
<proteinExistence type="predicted"/>
<accession>A0A973W8Z1</accession>
<dbReference type="EMBL" id="JAAOLE020000001">
    <property type="protein sequence ID" value="NVI49412.1"/>
    <property type="molecule type" value="Genomic_DNA"/>
</dbReference>
<dbReference type="AlphaFoldDB" id="A0A973W8Z1"/>
<evidence type="ECO:0000313" key="2">
    <source>
        <dbReference type="EMBL" id="NVI49412.1"/>
    </source>
</evidence>
<dbReference type="RefSeq" id="WP_166213641.1">
    <property type="nucleotide sequence ID" value="NZ_CP088285.1"/>
</dbReference>
<reference evidence="2" key="1">
    <citation type="submission" date="2020-06" db="EMBL/GenBank/DDBJ databases">
        <title>Whole Genome Sequence of Bradyrhizobium sp. Strain 1S1.</title>
        <authorList>
            <person name="Bromfield E.S.P."/>
            <person name="Cloutier S."/>
        </authorList>
    </citation>
    <scope>NUCLEOTIDE SEQUENCE [LARGE SCALE GENOMIC DNA]</scope>
    <source>
        <strain evidence="2">1S1</strain>
    </source>
</reference>
<evidence type="ECO:0000313" key="3">
    <source>
        <dbReference type="EMBL" id="WXC80726.1"/>
    </source>
</evidence>
<name>A0A973W8Z1_9BRAD</name>
<evidence type="ECO:0000313" key="4">
    <source>
        <dbReference type="Proteomes" id="UP001432046"/>
    </source>
</evidence>
<keyword evidence="4" id="KW-1185">Reference proteome</keyword>
<protein>
    <submittedName>
        <fullName evidence="2">Uncharacterized protein</fullName>
    </submittedName>
</protein>
<feature type="region of interest" description="Disordered" evidence="1">
    <location>
        <begin position="70"/>
        <end position="89"/>
    </location>
</feature>
<dbReference type="EMBL" id="CP147711">
    <property type="protein sequence ID" value="WXC80726.1"/>
    <property type="molecule type" value="Genomic_DNA"/>
</dbReference>
<dbReference type="Proteomes" id="UP001432046">
    <property type="component" value="Chromosome"/>
</dbReference>
<reference evidence="3" key="3">
    <citation type="submission" date="2024-03" db="EMBL/GenBank/DDBJ databases">
        <authorList>
            <person name="Bromfield E.S.P."/>
            <person name="Cloutier S."/>
        </authorList>
    </citation>
    <scope>NUCLEOTIDE SEQUENCE</scope>
    <source>
        <strain evidence="3">5S5</strain>
    </source>
</reference>